<dbReference type="GeneID" id="55011865"/>
<dbReference type="KEGG" id="vg:55011865"/>
<name>A0A481W682_9CAUD</name>
<evidence type="ECO:0000313" key="1">
    <source>
        <dbReference type="EMBL" id="QBJ04475.1"/>
    </source>
</evidence>
<protein>
    <submittedName>
        <fullName evidence="1">Uncharacterized protein</fullName>
    </submittedName>
</protein>
<reference evidence="1" key="1">
    <citation type="submission" date="2019-01" db="EMBL/GenBank/DDBJ databases">
        <authorList>
            <person name="Hylling O."/>
            <person name="Carstens A.B."/>
            <person name="Hansen L.H."/>
        </authorList>
    </citation>
    <scope>NUCLEOTIDE SEQUENCE [LARGE SCALE GENOMIC DNA]</scope>
</reference>
<dbReference type="RefSeq" id="YP_009820429.1">
    <property type="nucleotide sequence ID" value="NC_048166.1"/>
</dbReference>
<organism evidence="1 2">
    <name type="scientific">Pseudomonas phage Lana</name>
    <dbReference type="NCBI Taxonomy" id="2530172"/>
    <lineage>
        <taxon>Viruses</taxon>
        <taxon>Duplodnaviria</taxon>
        <taxon>Heunggongvirae</taxon>
        <taxon>Uroviricota</taxon>
        <taxon>Caudoviricetes</taxon>
        <taxon>Lanavirus</taxon>
        <taxon>Lanavirus lana</taxon>
    </lineage>
</organism>
<sequence>MTTKPAFLKKDSQERFTTKRAWFATAWRIVDRDGCDLVQPWCRTKKEALETASSLGYTIEGVRA</sequence>
<evidence type="ECO:0000313" key="2">
    <source>
        <dbReference type="Proteomes" id="UP000293575"/>
    </source>
</evidence>
<proteinExistence type="predicted"/>
<accession>A0A481W682</accession>
<keyword evidence="2" id="KW-1185">Reference proteome</keyword>
<dbReference type="EMBL" id="MK473373">
    <property type="protein sequence ID" value="QBJ04475.1"/>
    <property type="molecule type" value="Genomic_DNA"/>
</dbReference>
<dbReference type="Proteomes" id="UP000293575">
    <property type="component" value="Segment"/>
</dbReference>